<reference evidence="1 2" key="1">
    <citation type="submission" date="2024-08" db="EMBL/GenBank/DDBJ databases">
        <title>Pantoea ronii - a newly identified human opportunistic pathogen.</title>
        <authorList>
            <person name="Keidar-Friedman D."/>
            <person name="Sorek N."/>
            <person name="Leshin-Carmel D."/>
            <person name="Tsur A."/>
            <person name="Amsalem M."/>
            <person name="Tolkach D."/>
            <person name="Brosh-Nissimov T."/>
        </authorList>
    </citation>
    <scope>NUCLEOTIDE SEQUENCE [LARGE SCALE GENOMIC DNA]</scope>
    <source>
        <strain evidence="1 2">AA23256</strain>
    </source>
</reference>
<dbReference type="Proteomes" id="UP001611251">
    <property type="component" value="Unassembled WGS sequence"/>
</dbReference>
<gene>
    <name evidence="1" type="ORF">ABU178_07395</name>
</gene>
<protein>
    <submittedName>
        <fullName evidence="1">Winged helix-turn-helix domain-containing protein</fullName>
    </submittedName>
</protein>
<proteinExistence type="predicted"/>
<dbReference type="PANTHER" id="PTHR30528:SF0">
    <property type="entry name" value="CYTOPLASMIC PROTEIN"/>
    <property type="match status" value="1"/>
</dbReference>
<evidence type="ECO:0000313" key="2">
    <source>
        <dbReference type="Proteomes" id="UP001611251"/>
    </source>
</evidence>
<sequence length="404" mass="46982">MEQKRSISLQTARHLHLAAQGLLRTPAKARYDDLLRVIRQMALLQIDTIHVVARSPYLVLFSRLGDYPVAWLEQALARGDLFEYWAHEACFVPWEDYPLLRHRMLEPERLGWKYNAQWVADHQTEIAELLAHIAQNGPVRAADFTSEKKTPSGWWAWKPHKRHLENLFSAGELMVVGRHNFQRVYDLRSRVMPEWRDELHSLSEAEAVSEMLMKSAHSLGIFREAWLPDYYRLKQVALKPFIADAQASGAIVPVEVETLGQLWLHADLLPLLEKPLSATYSALLSPFDPVVWDRKRARELFNFDYRIECYTPEAKRKYGYFVLPILHRGELKGRLDAKMVRKAGQLVIKNIWLEETTRVTGQFLQDIQRAVSSFARWQGANSVIIEQAPEALLASWQRQWRLDE</sequence>
<dbReference type="Pfam" id="PF06224">
    <property type="entry name" value="AlkZ-like"/>
    <property type="match status" value="1"/>
</dbReference>
<accession>A0ABW7PUN0</accession>
<evidence type="ECO:0000313" key="1">
    <source>
        <dbReference type="EMBL" id="MFH8133999.1"/>
    </source>
</evidence>
<comment type="caution">
    <text evidence="1">The sequence shown here is derived from an EMBL/GenBank/DDBJ whole genome shotgun (WGS) entry which is preliminary data.</text>
</comment>
<name>A0ABW7PUN0_9GAMM</name>
<dbReference type="InterPro" id="IPR009351">
    <property type="entry name" value="AlkZ-like"/>
</dbReference>
<dbReference type="RefSeq" id="WP_397213423.1">
    <property type="nucleotide sequence ID" value="NZ_JBGFSN010000004.1"/>
</dbReference>
<dbReference type="PANTHER" id="PTHR30528">
    <property type="entry name" value="CYTOPLASMIC PROTEIN"/>
    <property type="match status" value="1"/>
</dbReference>
<dbReference type="EMBL" id="JBGFSN010000004">
    <property type="protein sequence ID" value="MFH8133999.1"/>
    <property type="molecule type" value="Genomic_DNA"/>
</dbReference>
<organism evidence="1 2">
    <name type="scientific">Pantoea osteomyelitidis</name>
    <dbReference type="NCBI Taxonomy" id="3230026"/>
    <lineage>
        <taxon>Bacteria</taxon>
        <taxon>Pseudomonadati</taxon>
        <taxon>Pseudomonadota</taxon>
        <taxon>Gammaproteobacteria</taxon>
        <taxon>Enterobacterales</taxon>
        <taxon>Erwiniaceae</taxon>
        <taxon>Pantoea</taxon>
    </lineage>
</organism>
<keyword evidence="2" id="KW-1185">Reference proteome</keyword>